<dbReference type="PROSITE" id="PS50021">
    <property type="entry name" value="CH"/>
    <property type="match status" value="1"/>
</dbReference>
<proteinExistence type="predicted"/>
<feature type="compositionally biased region" description="Basic and acidic residues" evidence="2">
    <location>
        <begin position="256"/>
        <end position="269"/>
    </location>
</feature>
<name>A0A4U5NZZ6_STECR</name>
<feature type="coiled-coil region" evidence="1">
    <location>
        <begin position="833"/>
        <end position="883"/>
    </location>
</feature>
<evidence type="ECO:0000259" key="3">
    <source>
        <dbReference type="PROSITE" id="PS50021"/>
    </source>
</evidence>
<evidence type="ECO:0000256" key="2">
    <source>
        <dbReference type="SAM" id="MobiDB-lite"/>
    </source>
</evidence>
<feature type="compositionally biased region" description="Polar residues" evidence="2">
    <location>
        <begin position="539"/>
        <end position="550"/>
    </location>
</feature>
<protein>
    <recommendedName>
        <fullName evidence="7">Calponin-homology (CH) domain-containing protein</fullName>
    </recommendedName>
</protein>
<reference evidence="5 6" key="1">
    <citation type="journal article" date="2015" name="Genome Biol.">
        <title>Comparative genomics of Steinernema reveals deeply conserved gene regulatory networks.</title>
        <authorList>
            <person name="Dillman A.R."/>
            <person name="Macchietto M."/>
            <person name="Porter C.F."/>
            <person name="Rogers A."/>
            <person name="Williams B."/>
            <person name="Antoshechkin I."/>
            <person name="Lee M.M."/>
            <person name="Goodwin Z."/>
            <person name="Lu X."/>
            <person name="Lewis E.E."/>
            <person name="Goodrich-Blair H."/>
            <person name="Stock S.P."/>
            <person name="Adams B.J."/>
            <person name="Sternberg P.W."/>
            <person name="Mortazavi A."/>
        </authorList>
    </citation>
    <scope>NUCLEOTIDE SEQUENCE [LARGE SCALE GENOMIC DNA]</scope>
    <source>
        <strain evidence="5 6">ALL</strain>
    </source>
</reference>
<feature type="coiled-coil region" evidence="1">
    <location>
        <begin position="772"/>
        <end position="799"/>
    </location>
</feature>
<dbReference type="SMART" id="SM00033">
    <property type="entry name" value="CH"/>
    <property type="match status" value="1"/>
</dbReference>
<feature type="region of interest" description="Disordered" evidence="2">
    <location>
        <begin position="519"/>
        <end position="550"/>
    </location>
</feature>
<comment type="caution">
    <text evidence="5">The sequence shown here is derived from an EMBL/GenBank/DDBJ whole genome shotgun (WGS) entry which is preliminary data.</text>
</comment>
<keyword evidence="1" id="KW-0175">Coiled coil</keyword>
<dbReference type="STRING" id="34508.A0A4U5NZZ6"/>
<accession>A0A4U5NZZ6</accession>
<sequence length="929" mass="105320">MSLWRKIQRTNKKAAKYRFVLTLNDLLIDGNDGWQPEEIVIALMHRRRRYETKARRVEPSFADKCRCLVVWPEQAPDFIELLTTLYKDQRNQQFDDKEWTLVVEEVGAKRKNHPLAAVALNLRMFINEIPGERTELKMKLRPLRDEVRMCLIKFVIASQLLKEGDAVDDDMQSIASEVSAREQSVSIEDFAQAGSSEKEKTPSPEEREAVAGIVKVSDEIEKRFAVKEKPASPKSPEKVRDDFFMALSPPQQIRPPWREAAEKKKDSVDSPKSPVSYPPPFVPQAEFEPVPVRPEPPISRPEEVVVLREKEDKKKQPLPEVIPGEETMEWCKRIAKEYKFLKVTDFTKSFKSGLAFCAFIHCYRPELIGDISQIRHNGNPKDNCTKAFQVAEEHLGVKSTLNINDVVMCPEKNKVKAYVERLRHTLEGTTPSDLTDAARMSDYRLSTHPFFGLSESEEKVMEELQKLKERSLDADAVDYSNVPDTVDGGNVKYAAVVPGVSAPEAKEPIRATPLMTRKQLQDPFGSDGSDEDGAKQINGFESPTKGSNTPLSIKLESLGGSANQAELRQRARQLLANPEAMLGGSFTPTSTDDERSKRLLQEARERIEEATTSGGTFSVTGTSVGGSNFNRISSSRSSLRGSNTDIRTLGIVEKEVNFYKFSKRQPSPVLQRKNYDTPSIPACARPSQRTMNSSLQVNGNSGGGSSALDRVKRYGSMRRQELTEMIQQMTTGSTIPNSEQESTFDIQSTPTRKLTNDWEKDARDPTKIERELGKITMQMAQLETENTEINEKIRDVAQGSNEEQKLIEASIRCTSDRDKLQKKVDYYNDVLTIIELTENIEKIQKELDTVTDEIKTEDEKRHIDKLMNELREITNEKMHLTLKVGNIHSEEEEHDEHLRRTLDRAQNPGNFQRGTQESASKRLISWLRS</sequence>
<dbReference type="Pfam" id="PF12130">
    <property type="entry name" value="bMERB_dom"/>
    <property type="match status" value="1"/>
</dbReference>
<evidence type="ECO:0008006" key="7">
    <source>
        <dbReference type="Google" id="ProtNLM"/>
    </source>
</evidence>
<feature type="region of interest" description="Disordered" evidence="2">
    <location>
        <begin position="191"/>
        <end position="212"/>
    </location>
</feature>
<dbReference type="Pfam" id="PF00307">
    <property type="entry name" value="CH"/>
    <property type="match status" value="1"/>
</dbReference>
<feature type="compositionally biased region" description="Basic and acidic residues" evidence="2">
    <location>
        <begin position="196"/>
        <end position="209"/>
    </location>
</feature>
<reference evidence="5 6" key="2">
    <citation type="journal article" date="2019" name="G3 (Bethesda)">
        <title>Hybrid Assembly of the Genome of the Entomopathogenic Nematode Steinernema carpocapsae Identifies the X-Chromosome.</title>
        <authorList>
            <person name="Serra L."/>
            <person name="Macchietto M."/>
            <person name="Macias-Munoz A."/>
            <person name="McGill C.J."/>
            <person name="Rodriguez I.M."/>
            <person name="Rodriguez B."/>
            <person name="Murad R."/>
            <person name="Mortazavi A."/>
        </authorList>
    </citation>
    <scope>NUCLEOTIDE SEQUENCE [LARGE SCALE GENOMIC DNA]</scope>
    <source>
        <strain evidence="5 6">ALL</strain>
    </source>
</reference>
<organism evidence="5 6">
    <name type="scientific">Steinernema carpocapsae</name>
    <name type="common">Entomopathogenic nematode</name>
    <dbReference type="NCBI Taxonomy" id="34508"/>
    <lineage>
        <taxon>Eukaryota</taxon>
        <taxon>Metazoa</taxon>
        <taxon>Ecdysozoa</taxon>
        <taxon>Nematoda</taxon>
        <taxon>Chromadorea</taxon>
        <taxon>Rhabditida</taxon>
        <taxon>Tylenchina</taxon>
        <taxon>Panagrolaimomorpha</taxon>
        <taxon>Strongyloidoidea</taxon>
        <taxon>Steinernematidae</taxon>
        <taxon>Steinernema</taxon>
    </lineage>
</organism>
<dbReference type="EMBL" id="AZBU02000003">
    <property type="protein sequence ID" value="TKR88923.1"/>
    <property type="molecule type" value="Genomic_DNA"/>
</dbReference>
<dbReference type="SUPFAM" id="SSF47576">
    <property type="entry name" value="Calponin-homology domain, CH-domain"/>
    <property type="match status" value="1"/>
</dbReference>
<dbReference type="InterPro" id="IPR036872">
    <property type="entry name" value="CH_dom_sf"/>
</dbReference>
<keyword evidence="6" id="KW-1185">Reference proteome</keyword>
<dbReference type="InterPro" id="IPR050540">
    <property type="entry name" value="F-actin_Monoox_Mical"/>
</dbReference>
<feature type="domain" description="Calponin-homology (CH)" evidence="3">
    <location>
        <begin position="321"/>
        <end position="427"/>
    </location>
</feature>
<dbReference type="Proteomes" id="UP000298663">
    <property type="component" value="Unassembled WGS sequence"/>
</dbReference>
<dbReference type="InterPro" id="IPR022735">
    <property type="entry name" value="bMERB_dom"/>
</dbReference>
<dbReference type="Gene3D" id="1.10.418.10">
    <property type="entry name" value="Calponin-like domain"/>
    <property type="match status" value="1"/>
</dbReference>
<feature type="domain" description="C2 NT-type" evidence="4">
    <location>
        <begin position="7"/>
        <end position="160"/>
    </location>
</feature>
<evidence type="ECO:0000256" key="1">
    <source>
        <dbReference type="SAM" id="Coils"/>
    </source>
</evidence>
<dbReference type="OrthoDB" id="5972258at2759"/>
<evidence type="ECO:0000313" key="5">
    <source>
        <dbReference type="EMBL" id="TKR88923.1"/>
    </source>
</evidence>
<gene>
    <name evidence="5" type="ORF">L596_013094</name>
</gene>
<evidence type="ECO:0000313" key="6">
    <source>
        <dbReference type="Proteomes" id="UP000298663"/>
    </source>
</evidence>
<dbReference type="PROSITE" id="PS51840">
    <property type="entry name" value="C2_NT"/>
    <property type="match status" value="1"/>
</dbReference>
<dbReference type="InterPro" id="IPR001715">
    <property type="entry name" value="CH_dom"/>
</dbReference>
<dbReference type="AlphaFoldDB" id="A0A4U5NZZ6"/>
<dbReference type="PANTHER" id="PTHR23167">
    <property type="entry name" value="CALPONIN HOMOLOGY DOMAIN-CONTAINING PROTEIN DDB_G0272472-RELATED"/>
    <property type="match status" value="1"/>
</dbReference>
<dbReference type="PANTHER" id="PTHR23167:SF46">
    <property type="entry name" value="EPS15 HOMOLOGY DOMAIN CONTAINING PROTEIN-BINDING PROTEIN 1, ISOFORM F"/>
    <property type="match status" value="1"/>
</dbReference>
<feature type="region of interest" description="Disordered" evidence="2">
    <location>
        <begin position="252"/>
        <end position="295"/>
    </location>
</feature>
<evidence type="ECO:0000259" key="4">
    <source>
        <dbReference type="PROSITE" id="PS51840"/>
    </source>
</evidence>
<dbReference type="InterPro" id="IPR019448">
    <property type="entry name" value="NT-C2"/>
</dbReference>